<dbReference type="PANTHER" id="PTHR38483:SF1">
    <property type="entry name" value="ION TRANSPORT DOMAIN-CONTAINING PROTEIN"/>
    <property type="match status" value="1"/>
</dbReference>
<name>F4NUN6_BATDJ</name>
<feature type="transmembrane region" description="Helical" evidence="5">
    <location>
        <begin position="51"/>
        <end position="73"/>
    </location>
</feature>
<feature type="transmembrane region" description="Helical" evidence="5">
    <location>
        <begin position="26"/>
        <end position="45"/>
    </location>
</feature>
<sequence length="182" mass="20652">MTTSFNRQEIIHSLASRLLHSTAYQVFYVAMAILSLACLAVSMTHKCPPGWFYVLECLIIVSLVVEVGVRFLAYRNKYWHSAWNILDIVMVLFCIFAFVVVVGGECDATKRKEAVAEEILLIFRNGIQFSRLVLMMKKNRTSLSTRTRNIDIDSVSGIDPRLMVPDIDNTFAGVAFDDDDYI</sequence>
<dbReference type="AlphaFoldDB" id="F4NUN6"/>
<dbReference type="HOGENOM" id="CLU_086440_2_1_1"/>
<protein>
    <recommendedName>
        <fullName evidence="6">Ion transport domain-containing protein</fullName>
    </recommendedName>
</protein>
<accession>F4NUN6</accession>
<feature type="domain" description="Ion transport" evidence="6">
    <location>
        <begin position="24"/>
        <end position="108"/>
    </location>
</feature>
<dbReference type="OMA" id="MSDMPRA"/>
<proteinExistence type="predicted"/>
<evidence type="ECO:0000259" key="6">
    <source>
        <dbReference type="Pfam" id="PF00520"/>
    </source>
</evidence>
<dbReference type="STRING" id="684364.F4NUN6"/>
<dbReference type="GO" id="GO:0005216">
    <property type="term" value="F:monoatomic ion channel activity"/>
    <property type="evidence" value="ECO:0007669"/>
    <property type="project" value="InterPro"/>
</dbReference>
<evidence type="ECO:0000256" key="1">
    <source>
        <dbReference type="ARBA" id="ARBA00004141"/>
    </source>
</evidence>
<keyword evidence="4 5" id="KW-0472">Membrane</keyword>
<dbReference type="Gene3D" id="1.20.120.350">
    <property type="entry name" value="Voltage-gated potassium channels. Chain C"/>
    <property type="match status" value="1"/>
</dbReference>
<evidence type="ECO:0000256" key="4">
    <source>
        <dbReference type="ARBA" id="ARBA00023136"/>
    </source>
</evidence>
<dbReference type="RefSeq" id="XP_006675354.1">
    <property type="nucleotide sequence ID" value="XM_006675291.1"/>
</dbReference>
<dbReference type="OrthoDB" id="429183at2759"/>
<evidence type="ECO:0000256" key="3">
    <source>
        <dbReference type="ARBA" id="ARBA00022989"/>
    </source>
</evidence>
<dbReference type="InterPro" id="IPR027359">
    <property type="entry name" value="Volt_channel_dom_sf"/>
</dbReference>
<evidence type="ECO:0000256" key="2">
    <source>
        <dbReference type="ARBA" id="ARBA00022692"/>
    </source>
</evidence>
<dbReference type="SUPFAM" id="SSF81324">
    <property type="entry name" value="Voltage-gated potassium channels"/>
    <property type="match status" value="1"/>
</dbReference>
<keyword evidence="2 5" id="KW-0812">Transmembrane</keyword>
<dbReference type="PANTHER" id="PTHR38483">
    <property type="entry name" value="CHROMOSOME 1, WHOLE GENOME SHOTGUN SEQUENCE"/>
    <property type="match status" value="1"/>
</dbReference>
<dbReference type="InParanoid" id="F4NUN6"/>
<keyword evidence="3 5" id="KW-1133">Transmembrane helix</keyword>
<dbReference type="Proteomes" id="UP000007241">
    <property type="component" value="Unassembled WGS sequence"/>
</dbReference>
<evidence type="ECO:0000256" key="5">
    <source>
        <dbReference type="SAM" id="Phobius"/>
    </source>
</evidence>
<reference evidence="7 8" key="1">
    <citation type="submission" date="2009-12" db="EMBL/GenBank/DDBJ databases">
        <title>The draft genome of Batrachochytrium dendrobatidis.</title>
        <authorList>
            <consortium name="US DOE Joint Genome Institute (JGI-PGF)"/>
            <person name="Kuo A."/>
            <person name="Salamov A."/>
            <person name="Schmutz J."/>
            <person name="Lucas S."/>
            <person name="Pitluck S."/>
            <person name="Rosenblum E."/>
            <person name="Stajich J."/>
            <person name="Eisen M."/>
            <person name="Grigoriev I.V."/>
        </authorList>
    </citation>
    <scope>NUCLEOTIDE SEQUENCE [LARGE SCALE GENOMIC DNA]</scope>
    <source>
        <strain evidence="8">JAM81 / FGSC 10211</strain>
    </source>
</reference>
<evidence type="ECO:0000313" key="8">
    <source>
        <dbReference type="Proteomes" id="UP000007241"/>
    </source>
</evidence>
<dbReference type="Pfam" id="PF00520">
    <property type="entry name" value="Ion_trans"/>
    <property type="match status" value="1"/>
</dbReference>
<dbReference type="GeneID" id="18237722"/>
<dbReference type="GO" id="GO:0016020">
    <property type="term" value="C:membrane"/>
    <property type="evidence" value="ECO:0007669"/>
    <property type="project" value="UniProtKB-SubCell"/>
</dbReference>
<organism evidence="7 8">
    <name type="scientific">Batrachochytrium dendrobatidis (strain JAM81 / FGSC 10211)</name>
    <name type="common">Frog chytrid fungus</name>
    <dbReference type="NCBI Taxonomy" id="684364"/>
    <lineage>
        <taxon>Eukaryota</taxon>
        <taxon>Fungi</taxon>
        <taxon>Fungi incertae sedis</taxon>
        <taxon>Chytridiomycota</taxon>
        <taxon>Chytridiomycota incertae sedis</taxon>
        <taxon>Chytridiomycetes</taxon>
        <taxon>Rhizophydiales</taxon>
        <taxon>Rhizophydiales incertae sedis</taxon>
        <taxon>Batrachochytrium</taxon>
    </lineage>
</organism>
<dbReference type="EMBL" id="GL882879">
    <property type="protein sequence ID" value="EGF84031.1"/>
    <property type="molecule type" value="Genomic_DNA"/>
</dbReference>
<evidence type="ECO:0000313" key="7">
    <source>
        <dbReference type="EMBL" id="EGF84031.1"/>
    </source>
</evidence>
<feature type="transmembrane region" description="Helical" evidence="5">
    <location>
        <begin position="85"/>
        <end position="104"/>
    </location>
</feature>
<comment type="subcellular location">
    <subcellularLocation>
        <location evidence="1">Membrane</location>
        <topology evidence="1">Multi-pass membrane protein</topology>
    </subcellularLocation>
</comment>
<dbReference type="InterPro" id="IPR005821">
    <property type="entry name" value="Ion_trans_dom"/>
</dbReference>
<gene>
    <name evidence="7" type="ORF">BATDEDRAFT_21693</name>
</gene>
<keyword evidence="8" id="KW-1185">Reference proteome</keyword>